<evidence type="ECO:0000256" key="4">
    <source>
        <dbReference type="ARBA" id="ARBA00022563"/>
    </source>
</evidence>
<keyword evidence="9" id="KW-0460">Magnesium</keyword>
<dbReference type="Proteomes" id="UP001642483">
    <property type="component" value="Unassembled WGS sequence"/>
</dbReference>
<evidence type="ECO:0000256" key="5">
    <source>
        <dbReference type="ARBA" id="ARBA00022598"/>
    </source>
</evidence>
<organism evidence="13 14">
    <name type="scientific">Clavelina lepadiformis</name>
    <name type="common">Light-bulb sea squirt</name>
    <name type="synonym">Ascidia lepadiformis</name>
    <dbReference type="NCBI Taxonomy" id="159417"/>
    <lineage>
        <taxon>Eukaryota</taxon>
        <taxon>Metazoa</taxon>
        <taxon>Chordata</taxon>
        <taxon>Tunicata</taxon>
        <taxon>Ascidiacea</taxon>
        <taxon>Aplousobranchia</taxon>
        <taxon>Clavelinidae</taxon>
        <taxon>Clavelina</taxon>
    </lineage>
</organism>
<dbReference type="Gene3D" id="3.40.1190.10">
    <property type="entry name" value="Mur-like, catalytic domain"/>
    <property type="match status" value="1"/>
</dbReference>
<evidence type="ECO:0000256" key="12">
    <source>
        <dbReference type="ARBA" id="ARBA00047493"/>
    </source>
</evidence>
<sequence length="397" mass="45383">MAEAYMRRYNYILDIPPYFHIFTLLSFYVFKHENIDAAIIEVGIGGENDHTNVVKHPSVCGVSPIGIDHIDRLGDNIASIAWHKSGIFRENVPAFTTQHQPLEAMKVLQQRTTEIGASLHSVPGFEEYITYDKDDVNVKLGLAGNFQKLNASLALQLSNYWLNQHGFTKHTEINKPFQLDTKYRKGLGNCRWPGRAKVVKFNSITFYLDGAHTTESNQFAVEWFKAESEKERQILDRPCIKLLAVNVHTRKDIYHLLSILYPCGFEKAIFTPVIIGSSSPPGFIDETVTKLTFQDPFESVISNRSEWNRLCLEHNHKAANENSLSFSCVADAIRWISRDRETELYSRCGMWTSYKLKQEPDLEGKHVQVLVTRSQNLLGIYLRLISPNVNDLQNGFK</sequence>
<evidence type="ECO:0000313" key="14">
    <source>
        <dbReference type="Proteomes" id="UP001642483"/>
    </source>
</evidence>
<evidence type="ECO:0000256" key="6">
    <source>
        <dbReference type="ARBA" id="ARBA00022723"/>
    </source>
</evidence>
<dbReference type="NCBIfam" id="TIGR01499">
    <property type="entry name" value="folC"/>
    <property type="match status" value="1"/>
</dbReference>
<evidence type="ECO:0000256" key="1">
    <source>
        <dbReference type="ARBA" id="ARBA00005150"/>
    </source>
</evidence>
<dbReference type="SUPFAM" id="SSF53244">
    <property type="entry name" value="MurD-like peptide ligases, peptide-binding domain"/>
    <property type="match status" value="1"/>
</dbReference>
<evidence type="ECO:0000256" key="8">
    <source>
        <dbReference type="ARBA" id="ARBA00022840"/>
    </source>
</evidence>
<proteinExistence type="inferred from homology"/>
<evidence type="ECO:0000256" key="3">
    <source>
        <dbReference type="ARBA" id="ARBA00013025"/>
    </source>
</evidence>
<keyword evidence="6" id="KW-0479">Metal-binding</keyword>
<dbReference type="EMBL" id="CAWYQH010000001">
    <property type="protein sequence ID" value="CAK8672090.1"/>
    <property type="molecule type" value="Genomic_DNA"/>
</dbReference>
<evidence type="ECO:0000256" key="9">
    <source>
        <dbReference type="ARBA" id="ARBA00022842"/>
    </source>
</evidence>
<dbReference type="SUPFAM" id="SSF53623">
    <property type="entry name" value="MurD-like peptide ligases, catalytic domain"/>
    <property type="match status" value="1"/>
</dbReference>
<keyword evidence="8" id="KW-0067">ATP-binding</keyword>
<dbReference type="InterPro" id="IPR018109">
    <property type="entry name" value="Folylpolyglutamate_synth_CS"/>
</dbReference>
<evidence type="ECO:0000256" key="2">
    <source>
        <dbReference type="ARBA" id="ARBA00008276"/>
    </source>
</evidence>
<dbReference type="InterPro" id="IPR036615">
    <property type="entry name" value="Mur_ligase_C_dom_sf"/>
</dbReference>
<keyword evidence="4" id="KW-0554">One-carbon metabolism</keyword>
<gene>
    <name evidence="13" type="ORF">CVLEPA_LOCUS1084</name>
</gene>
<comment type="pathway">
    <text evidence="1">Cofactor biosynthesis; tetrahydrofolylpolyglutamate biosynthesis.</text>
</comment>
<protein>
    <recommendedName>
        <fullName evidence="3">tetrahydrofolate synthase</fullName>
        <ecNumber evidence="3">6.3.2.17</ecNumber>
    </recommendedName>
    <alternativeName>
        <fullName evidence="11">Folylpoly-gamma-glutamate synthetase</fullName>
    </alternativeName>
    <alternativeName>
        <fullName evidence="10">Tetrahydrofolylpolyglutamate synthase</fullName>
    </alternativeName>
</protein>
<dbReference type="InterPro" id="IPR036565">
    <property type="entry name" value="Mur-like_cat_sf"/>
</dbReference>
<dbReference type="PANTHER" id="PTHR11136">
    <property type="entry name" value="FOLYLPOLYGLUTAMATE SYNTHASE-RELATED"/>
    <property type="match status" value="1"/>
</dbReference>
<dbReference type="PANTHER" id="PTHR11136:SF5">
    <property type="entry name" value="FOLYLPOLYGLUTAMATE SYNTHASE, MITOCHONDRIAL"/>
    <property type="match status" value="1"/>
</dbReference>
<evidence type="ECO:0000313" key="13">
    <source>
        <dbReference type="EMBL" id="CAK8672090.1"/>
    </source>
</evidence>
<comment type="catalytic activity">
    <reaction evidence="12">
        <text>(6S)-5,6,7,8-tetrahydrofolyl-(gamma-L-Glu)(n) + L-glutamate + ATP = (6S)-5,6,7,8-tetrahydrofolyl-(gamma-L-Glu)(n+1) + ADP + phosphate + H(+)</text>
        <dbReference type="Rhea" id="RHEA:10580"/>
        <dbReference type="Rhea" id="RHEA-COMP:14738"/>
        <dbReference type="Rhea" id="RHEA-COMP:14740"/>
        <dbReference type="ChEBI" id="CHEBI:15378"/>
        <dbReference type="ChEBI" id="CHEBI:29985"/>
        <dbReference type="ChEBI" id="CHEBI:30616"/>
        <dbReference type="ChEBI" id="CHEBI:43474"/>
        <dbReference type="ChEBI" id="CHEBI:141005"/>
        <dbReference type="ChEBI" id="CHEBI:456216"/>
        <dbReference type="EC" id="6.3.2.17"/>
    </reaction>
</comment>
<evidence type="ECO:0000256" key="10">
    <source>
        <dbReference type="ARBA" id="ARBA00030592"/>
    </source>
</evidence>
<keyword evidence="5" id="KW-0436">Ligase</keyword>
<dbReference type="EC" id="6.3.2.17" evidence="3"/>
<comment type="caution">
    <text evidence="13">The sequence shown here is derived from an EMBL/GenBank/DDBJ whole genome shotgun (WGS) entry which is preliminary data.</text>
</comment>
<keyword evidence="14" id="KW-1185">Reference proteome</keyword>
<evidence type="ECO:0000256" key="7">
    <source>
        <dbReference type="ARBA" id="ARBA00022741"/>
    </source>
</evidence>
<dbReference type="Gene3D" id="3.90.190.20">
    <property type="entry name" value="Mur ligase, C-terminal domain"/>
    <property type="match status" value="1"/>
</dbReference>
<keyword evidence="7" id="KW-0547">Nucleotide-binding</keyword>
<name>A0ABP0F0X2_CLALP</name>
<dbReference type="PROSITE" id="PS01012">
    <property type="entry name" value="FOLYLPOLYGLU_SYNT_2"/>
    <property type="match status" value="1"/>
</dbReference>
<dbReference type="InterPro" id="IPR001645">
    <property type="entry name" value="Folylpolyglutamate_synth"/>
</dbReference>
<reference evidence="13 14" key="1">
    <citation type="submission" date="2024-02" db="EMBL/GenBank/DDBJ databases">
        <authorList>
            <person name="Daric V."/>
            <person name="Darras S."/>
        </authorList>
    </citation>
    <scope>NUCLEOTIDE SEQUENCE [LARGE SCALE GENOMIC DNA]</scope>
</reference>
<evidence type="ECO:0000256" key="11">
    <source>
        <dbReference type="ARBA" id="ARBA00030876"/>
    </source>
</evidence>
<accession>A0ABP0F0X2</accession>
<comment type="similarity">
    <text evidence="2">Belongs to the folylpolyglutamate synthase family.</text>
</comment>